<accession>A0AA39UTF8</accession>
<sequence>MHPTSQLVSPCLECNFYYQRTKELLDPAGSYARRKGAQAPEWVEFLASDHIPSYLHPDTQVTLRVEMEKALHPQSNVEGSIYTFEIGDPDDNKTIQLEIWHVANVVKRLNEWGKLCGSWSSS</sequence>
<evidence type="ECO:0000313" key="2">
    <source>
        <dbReference type="Proteomes" id="UP001175228"/>
    </source>
</evidence>
<organism evidence="1 2">
    <name type="scientific">Armillaria luteobubalina</name>
    <dbReference type="NCBI Taxonomy" id="153913"/>
    <lineage>
        <taxon>Eukaryota</taxon>
        <taxon>Fungi</taxon>
        <taxon>Dikarya</taxon>
        <taxon>Basidiomycota</taxon>
        <taxon>Agaricomycotina</taxon>
        <taxon>Agaricomycetes</taxon>
        <taxon>Agaricomycetidae</taxon>
        <taxon>Agaricales</taxon>
        <taxon>Marasmiineae</taxon>
        <taxon>Physalacriaceae</taxon>
        <taxon>Armillaria</taxon>
    </lineage>
</organism>
<name>A0AA39UTF8_9AGAR</name>
<dbReference type="AlphaFoldDB" id="A0AA39UTF8"/>
<dbReference type="Proteomes" id="UP001175228">
    <property type="component" value="Unassembled WGS sequence"/>
</dbReference>
<proteinExistence type="predicted"/>
<dbReference type="EMBL" id="JAUEPU010000031">
    <property type="protein sequence ID" value="KAK0492120.1"/>
    <property type="molecule type" value="Genomic_DNA"/>
</dbReference>
<reference evidence="1" key="1">
    <citation type="submission" date="2023-06" db="EMBL/GenBank/DDBJ databases">
        <authorList>
            <consortium name="Lawrence Berkeley National Laboratory"/>
            <person name="Ahrendt S."/>
            <person name="Sahu N."/>
            <person name="Indic B."/>
            <person name="Wong-Bajracharya J."/>
            <person name="Merenyi Z."/>
            <person name="Ke H.-M."/>
            <person name="Monk M."/>
            <person name="Kocsube S."/>
            <person name="Drula E."/>
            <person name="Lipzen A."/>
            <person name="Balint B."/>
            <person name="Henrissat B."/>
            <person name="Andreopoulos B."/>
            <person name="Martin F.M."/>
            <person name="Harder C.B."/>
            <person name="Rigling D."/>
            <person name="Ford K.L."/>
            <person name="Foster G.D."/>
            <person name="Pangilinan J."/>
            <person name="Papanicolaou A."/>
            <person name="Barry K."/>
            <person name="LaButti K."/>
            <person name="Viragh M."/>
            <person name="Koriabine M."/>
            <person name="Yan M."/>
            <person name="Riley R."/>
            <person name="Champramary S."/>
            <person name="Plett K.L."/>
            <person name="Tsai I.J."/>
            <person name="Slot J."/>
            <person name="Sipos G."/>
            <person name="Plett J."/>
            <person name="Nagy L.G."/>
            <person name="Grigoriev I.V."/>
        </authorList>
    </citation>
    <scope>NUCLEOTIDE SEQUENCE</scope>
    <source>
        <strain evidence="1">HWK02</strain>
    </source>
</reference>
<comment type="caution">
    <text evidence="1">The sequence shown here is derived from an EMBL/GenBank/DDBJ whole genome shotgun (WGS) entry which is preliminary data.</text>
</comment>
<protein>
    <submittedName>
        <fullName evidence="1">Uncharacterized protein</fullName>
    </submittedName>
</protein>
<gene>
    <name evidence="1" type="ORF">EDD18DRAFT_1080078</name>
</gene>
<evidence type="ECO:0000313" key="1">
    <source>
        <dbReference type="EMBL" id="KAK0492120.1"/>
    </source>
</evidence>
<keyword evidence="2" id="KW-1185">Reference proteome</keyword>